<evidence type="ECO:0000259" key="6">
    <source>
        <dbReference type="PROSITE" id="PS51332"/>
    </source>
</evidence>
<dbReference type="AlphaFoldDB" id="A0A0F7JZS1"/>
<dbReference type="GO" id="GO:0046872">
    <property type="term" value="F:metal ion binding"/>
    <property type="evidence" value="ECO:0007669"/>
    <property type="project" value="UniProtKB-KW"/>
</dbReference>
<gene>
    <name evidence="8" type="ORF">AAY24_13175</name>
</gene>
<evidence type="ECO:0000256" key="2">
    <source>
        <dbReference type="ARBA" id="ARBA00022691"/>
    </source>
</evidence>
<dbReference type="InterPro" id="IPR051198">
    <property type="entry name" value="BchE-like"/>
</dbReference>
<dbReference type="PATRIC" id="fig|1543721.4.peg.2724"/>
<protein>
    <submittedName>
        <fullName evidence="8">Uncharacterized protein</fullName>
    </submittedName>
</protein>
<dbReference type="SFLD" id="SFLDG01082">
    <property type="entry name" value="B12-binding_domain_containing"/>
    <property type="match status" value="1"/>
</dbReference>
<dbReference type="KEGG" id="seds:AAY24_13175"/>
<comment type="cofactor">
    <cofactor evidence="1">
        <name>[4Fe-4S] cluster</name>
        <dbReference type="ChEBI" id="CHEBI:49883"/>
    </cofactor>
</comment>
<dbReference type="GO" id="GO:0005829">
    <property type="term" value="C:cytosol"/>
    <property type="evidence" value="ECO:0007669"/>
    <property type="project" value="TreeGrafter"/>
</dbReference>
<feature type="domain" description="Radical SAM core" evidence="7">
    <location>
        <begin position="179"/>
        <end position="415"/>
    </location>
</feature>
<dbReference type="SFLD" id="SFLDG01123">
    <property type="entry name" value="methyltransferase_(Class_B)"/>
    <property type="match status" value="1"/>
</dbReference>
<evidence type="ECO:0000313" key="9">
    <source>
        <dbReference type="Proteomes" id="UP000034410"/>
    </source>
</evidence>
<dbReference type="OrthoDB" id="9801424at2"/>
<dbReference type="Pfam" id="PF02310">
    <property type="entry name" value="B12-binding"/>
    <property type="match status" value="1"/>
</dbReference>
<dbReference type="PROSITE" id="PS51918">
    <property type="entry name" value="RADICAL_SAM"/>
    <property type="match status" value="1"/>
</dbReference>
<evidence type="ECO:0000256" key="5">
    <source>
        <dbReference type="ARBA" id="ARBA00023014"/>
    </source>
</evidence>
<dbReference type="Proteomes" id="UP000034410">
    <property type="component" value="Chromosome"/>
</dbReference>
<dbReference type="GO" id="GO:0031419">
    <property type="term" value="F:cobalamin binding"/>
    <property type="evidence" value="ECO:0007669"/>
    <property type="project" value="InterPro"/>
</dbReference>
<dbReference type="InterPro" id="IPR006158">
    <property type="entry name" value="Cobalamin-bd"/>
</dbReference>
<dbReference type="Gene3D" id="3.40.50.280">
    <property type="entry name" value="Cobalamin-binding domain"/>
    <property type="match status" value="1"/>
</dbReference>
<evidence type="ECO:0000256" key="3">
    <source>
        <dbReference type="ARBA" id="ARBA00022723"/>
    </source>
</evidence>
<keyword evidence="3" id="KW-0479">Metal-binding</keyword>
<dbReference type="PANTHER" id="PTHR43409">
    <property type="entry name" value="ANAEROBIC MAGNESIUM-PROTOPORPHYRIN IX MONOMETHYL ESTER CYCLASE-RELATED"/>
    <property type="match status" value="1"/>
</dbReference>
<dbReference type="InterPro" id="IPR006638">
    <property type="entry name" value="Elp3/MiaA/NifB-like_rSAM"/>
</dbReference>
<keyword evidence="5" id="KW-0411">Iron-sulfur</keyword>
<keyword evidence="4" id="KW-0408">Iron</keyword>
<feature type="domain" description="B12-binding" evidence="6">
    <location>
        <begin position="7"/>
        <end position="151"/>
    </location>
</feature>
<dbReference type="EMBL" id="CP011412">
    <property type="protein sequence ID" value="AKH21152.1"/>
    <property type="molecule type" value="Genomic_DNA"/>
</dbReference>
<keyword evidence="2" id="KW-0949">S-adenosyl-L-methionine</keyword>
<organism evidence="8 9">
    <name type="scientific">Sedimenticola thiotaurini</name>
    <dbReference type="NCBI Taxonomy" id="1543721"/>
    <lineage>
        <taxon>Bacteria</taxon>
        <taxon>Pseudomonadati</taxon>
        <taxon>Pseudomonadota</taxon>
        <taxon>Gammaproteobacteria</taxon>
        <taxon>Chromatiales</taxon>
        <taxon>Sedimenticolaceae</taxon>
        <taxon>Sedimenticola</taxon>
    </lineage>
</organism>
<evidence type="ECO:0000256" key="1">
    <source>
        <dbReference type="ARBA" id="ARBA00001966"/>
    </source>
</evidence>
<sequence length="415" mass="46561">MPGGCTMKSVILVSMEYPRPQDGKYGLGISSIAAALEDAGVSWRIIDAQINSPDFSLANVRDELFQAIEEVGEGCLVGFSTYVWNDLEVCNLIRQLRGAGVEIVLGGPQISNTPKGQLEDLYPDADYFVRGHGEMAMVGLASEILPDNSGIHVAGEPDLGVKVELELLDLPSPYLLGTAEIRESIRWETQRGCPYECSFCQHRELGKWQKDRCFFGEQRLERELALFATAGVKRISVLDPVFHVDQTRTIRILNSIKTAGVGAQISLQCRFEACTPQFLDALEGLNVTLEFGLQTIIEGEYRSIGRPNSMKKVSSVIRELHERQIDFEVSLIYGLPKQTLKSFLESVDWCKQQKIPRIRAWPLMLLRGTPLYEQKERYGFKESSDQPIPIVVSSNTFSEEDHVEMARIARELEEN</sequence>
<dbReference type="PANTHER" id="PTHR43409:SF16">
    <property type="entry name" value="SLR0320 PROTEIN"/>
    <property type="match status" value="1"/>
</dbReference>
<proteinExistence type="predicted"/>
<dbReference type="SUPFAM" id="SSF102114">
    <property type="entry name" value="Radical SAM enzymes"/>
    <property type="match status" value="1"/>
</dbReference>
<dbReference type="InterPro" id="IPR023404">
    <property type="entry name" value="rSAM_horseshoe"/>
</dbReference>
<dbReference type="PROSITE" id="PS51332">
    <property type="entry name" value="B12_BINDING"/>
    <property type="match status" value="1"/>
</dbReference>
<reference evidence="8 9" key="1">
    <citation type="journal article" date="2015" name="Genome Announc.">
        <title>Complete Genome Sequence of Sedimenticola thiotaurini Strain SIP-G1, a Polyphosphate- and Polyhydroxyalkanoate-Accumulating Sulfur-Oxidizing Gammaproteobacterium Isolated from Salt Marsh Sediments.</title>
        <authorList>
            <person name="Flood B.E."/>
            <person name="Jones D.S."/>
            <person name="Bailey J.V."/>
        </authorList>
    </citation>
    <scope>NUCLEOTIDE SEQUENCE [LARGE SCALE GENOMIC DNA]</scope>
    <source>
        <strain evidence="8 9">SIP-G1</strain>
    </source>
</reference>
<name>A0A0F7JZS1_9GAMM</name>
<dbReference type="GO" id="GO:0051539">
    <property type="term" value="F:4 iron, 4 sulfur cluster binding"/>
    <property type="evidence" value="ECO:0007669"/>
    <property type="project" value="UniProtKB-KW"/>
</dbReference>
<dbReference type="InterPro" id="IPR007197">
    <property type="entry name" value="rSAM"/>
</dbReference>
<accession>A0A0F7JZS1</accession>
<dbReference type="Pfam" id="PF04055">
    <property type="entry name" value="Radical_SAM"/>
    <property type="match status" value="1"/>
</dbReference>
<evidence type="ECO:0000259" key="7">
    <source>
        <dbReference type="PROSITE" id="PS51918"/>
    </source>
</evidence>
<dbReference type="GO" id="GO:0003824">
    <property type="term" value="F:catalytic activity"/>
    <property type="evidence" value="ECO:0007669"/>
    <property type="project" value="InterPro"/>
</dbReference>
<dbReference type="CDD" id="cd01335">
    <property type="entry name" value="Radical_SAM"/>
    <property type="match status" value="1"/>
</dbReference>
<dbReference type="InterPro" id="IPR058240">
    <property type="entry name" value="rSAM_sf"/>
</dbReference>
<dbReference type="SFLD" id="SFLDS00029">
    <property type="entry name" value="Radical_SAM"/>
    <property type="match status" value="1"/>
</dbReference>
<keyword evidence="9" id="KW-1185">Reference proteome</keyword>
<dbReference type="Gene3D" id="3.80.30.20">
    <property type="entry name" value="tm_1862 like domain"/>
    <property type="match status" value="1"/>
</dbReference>
<dbReference type="InterPro" id="IPR034466">
    <property type="entry name" value="Methyltransferase_Class_B"/>
</dbReference>
<evidence type="ECO:0000313" key="8">
    <source>
        <dbReference type="EMBL" id="AKH21152.1"/>
    </source>
</evidence>
<evidence type="ECO:0000256" key="4">
    <source>
        <dbReference type="ARBA" id="ARBA00023004"/>
    </source>
</evidence>
<dbReference type="SMART" id="SM00729">
    <property type="entry name" value="Elp3"/>
    <property type="match status" value="1"/>
</dbReference>